<reference evidence="1" key="1">
    <citation type="submission" date="2022-08" db="EMBL/GenBank/DDBJ databases">
        <title>Novel sulphate-reducing endosymbionts in the free-living metamonad Anaeramoeba.</title>
        <authorList>
            <person name="Jerlstrom-Hultqvist J."/>
            <person name="Cepicka I."/>
            <person name="Gallot-Lavallee L."/>
            <person name="Salas-Leiva D."/>
            <person name="Curtis B.A."/>
            <person name="Zahonova K."/>
            <person name="Pipaliya S."/>
            <person name="Dacks J."/>
            <person name="Roger A.J."/>
        </authorList>
    </citation>
    <scope>NUCLEOTIDE SEQUENCE</scope>
    <source>
        <strain evidence="1">Busselton2</strain>
    </source>
</reference>
<protein>
    <submittedName>
        <fullName evidence="1">Uncharacterized protein</fullName>
    </submittedName>
</protein>
<dbReference type="Proteomes" id="UP001146793">
    <property type="component" value="Unassembled WGS sequence"/>
</dbReference>
<dbReference type="AlphaFoldDB" id="A0AAV7ZM62"/>
<accession>A0AAV7ZM62</accession>
<name>A0AAV7ZM62_9EUKA</name>
<evidence type="ECO:0000313" key="2">
    <source>
        <dbReference type="Proteomes" id="UP001146793"/>
    </source>
</evidence>
<proteinExistence type="predicted"/>
<dbReference type="EMBL" id="JANTQA010000024">
    <property type="protein sequence ID" value="KAJ3443082.1"/>
    <property type="molecule type" value="Genomic_DNA"/>
</dbReference>
<evidence type="ECO:0000313" key="1">
    <source>
        <dbReference type="EMBL" id="KAJ3443082.1"/>
    </source>
</evidence>
<gene>
    <name evidence="1" type="ORF">M0812_01545</name>
</gene>
<sequence length="204" mass="24689">MISIQTLTDQDPIFKLKFFSYSVTQQPIDSDSYFNLKIIKSNNYNNKYNNNNNNNNNNYNYNTNVEYIQKSILDLENDGLIFRKQLKNEPTKTNNFATNEIDVLQNFLFRIHNYFIINSQTDQQIFFVEEEQNIILKQIIFTNKYNNINDNYYYSVHDNNQNILRNENDNFEKIQLFCSEIEFKFKYKQIKIIKLKKKRTKKSI</sequence>
<organism evidence="1 2">
    <name type="scientific">Anaeramoeba flamelloides</name>
    <dbReference type="NCBI Taxonomy" id="1746091"/>
    <lineage>
        <taxon>Eukaryota</taxon>
        <taxon>Metamonada</taxon>
        <taxon>Anaeramoebidae</taxon>
        <taxon>Anaeramoeba</taxon>
    </lineage>
</organism>
<comment type="caution">
    <text evidence="1">The sequence shown here is derived from an EMBL/GenBank/DDBJ whole genome shotgun (WGS) entry which is preliminary data.</text>
</comment>